<feature type="region of interest" description="Disordered" evidence="1">
    <location>
        <begin position="1"/>
        <end position="85"/>
    </location>
</feature>
<accession>A0AA88AMJ6</accession>
<evidence type="ECO:0000313" key="3">
    <source>
        <dbReference type="Proteomes" id="UP001187192"/>
    </source>
</evidence>
<sequence length="133" mass="14142">MGERRKGRSGLDLVPRLRGGRGRGSWGDCLWAGGAESGEGQSSEKGGGGGDQRSGTCCRVGGSSCGDREPRLTAKAPGGPRATRRWGMRASDYGRWKRQGLGMVAFTAAIHHDDHLVPCCTHALNFVLLYKGK</sequence>
<proteinExistence type="predicted"/>
<comment type="caution">
    <text evidence="2">The sequence shown here is derived from an EMBL/GenBank/DDBJ whole genome shotgun (WGS) entry which is preliminary data.</text>
</comment>
<keyword evidence="3" id="KW-1185">Reference proteome</keyword>
<gene>
    <name evidence="2" type="ORF">TIFTF001_022832</name>
</gene>
<reference evidence="2" key="1">
    <citation type="submission" date="2023-07" db="EMBL/GenBank/DDBJ databases">
        <title>draft genome sequence of fig (Ficus carica).</title>
        <authorList>
            <person name="Takahashi T."/>
            <person name="Nishimura K."/>
        </authorList>
    </citation>
    <scope>NUCLEOTIDE SEQUENCE</scope>
</reference>
<organism evidence="2 3">
    <name type="scientific">Ficus carica</name>
    <name type="common">Common fig</name>
    <dbReference type="NCBI Taxonomy" id="3494"/>
    <lineage>
        <taxon>Eukaryota</taxon>
        <taxon>Viridiplantae</taxon>
        <taxon>Streptophyta</taxon>
        <taxon>Embryophyta</taxon>
        <taxon>Tracheophyta</taxon>
        <taxon>Spermatophyta</taxon>
        <taxon>Magnoliopsida</taxon>
        <taxon>eudicotyledons</taxon>
        <taxon>Gunneridae</taxon>
        <taxon>Pentapetalae</taxon>
        <taxon>rosids</taxon>
        <taxon>fabids</taxon>
        <taxon>Rosales</taxon>
        <taxon>Moraceae</taxon>
        <taxon>Ficeae</taxon>
        <taxon>Ficus</taxon>
    </lineage>
</organism>
<name>A0AA88AMJ6_FICCA</name>
<evidence type="ECO:0000313" key="2">
    <source>
        <dbReference type="EMBL" id="GMN53692.1"/>
    </source>
</evidence>
<protein>
    <submittedName>
        <fullName evidence="2">Uncharacterized protein</fullName>
    </submittedName>
</protein>
<dbReference type="AlphaFoldDB" id="A0AA88AMJ6"/>
<evidence type="ECO:0000256" key="1">
    <source>
        <dbReference type="SAM" id="MobiDB-lite"/>
    </source>
</evidence>
<dbReference type="EMBL" id="BTGU01000047">
    <property type="protein sequence ID" value="GMN53692.1"/>
    <property type="molecule type" value="Genomic_DNA"/>
</dbReference>
<dbReference type="Proteomes" id="UP001187192">
    <property type="component" value="Unassembled WGS sequence"/>
</dbReference>